<keyword evidence="3" id="KW-0106">Calcium</keyword>
<evidence type="ECO:0000259" key="4">
    <source>
        <dbReference type="PROSITE" id="PS50081"/>
    </source>
</evidence>
<keyword evidence="2" id="KW-0862">Zinc</keyword>
<dbReference type="OrthoDB" id="428774at2759"/>
<dbReference type="Gene3D" id="3.30.60.20">
    <property type="match status" value="1"/>
</dbReference>
<keyword evidence="7" id="KW-1185">Reference proteome</keyword>
<dbReference type="AlphaFoldDB" id="A0A0S4JJZ0"/>
<dbReference type="SUPFAM" id="SSF57889">
    <property type="entry name" value="Cysteine-rich domain"/>
    <property type="match status" value="1"/>
</dbReference>
<feature type="domain" description="EF-hand" evidence="5">
    <location>
        <begin position="364"/>
        <end position="399"/>
    </location>
</feature>
<evidence type="ECO:0000256" key="1">
    <source>
        <dbReference type="ARBA" id="ARBA00022723"/>
    </source>
</evidence>
<dbReference type="InterPro" id="IPR011992">
    <property type="entry name" value="EF-hand-dom_pair"/>
</dbReference>
<dbReference type="PROSITE" id="PS50081">
    <property type="entry name" value="ZF_DAG_PE_2"/>
    <property type="match status" value="1"/>
</dbReference>
<evidence type="ECO:0000313" key="6">
    <source>
        <dbReference type="EMBL" id="CUG91835.1"/>
    </source>
</evidence>
<dbReference type="InterPro" id="IPR002048">
    <property type="entry name" value="EF_hand_dom"/>
</dbReference>
<gene>
    <name evidence="6" type="ORF">BSAL_34370</name>
</gene>
<dbReference type="InterPro" id="IPR046349">
    <property type="entry name" value="C1-like_sf"/>
</dbReference>
<dbReference type="PROSITE" id="PS00018">
    <property type="entry name" value="EF_HAND_1"/>
    <property type="match status" value="3"/>
</dbReference>
<dbReference type="PROSITE" id="PS00479">
    <property type="entry name" value="ZF_DAG_PE_1"/>
    <property type="match status" value="1"/>
</dbReference>
<dbReference type="GO" id="GO:0005829">
    <property type="term" value="C:cytosol"/>
    <property type="evidence" value="ECO:0007669"/>
    <property type="project" value="TreeGrafter"/>
</dbReference>
<dbReference type="SUPFAM" id="SSF47473">
    <property type="entry name" value="EF-hand"/>
    <property type="match status" value="1"/>
</dbReference>
<evidence type="ECO:0000259" key="5">
    <source>
        <dbReference type="PROSITE" id="PS50222"/>
    </source>
</evidence>
<protein>
    <submittedName>
        <fullName evidence="6">Calcium-binding protein, putative</fullName>
    </submittedName>
</protein>
<dbReference type="InterPro" id="IPR020454">
    <property type="entry name" value="DAG/PE-bd"/>
</dbReference>
<dbReference type="PANTHER" id="PTHR19972">
    <property type="entry name" value="CALBINDIN"/>
    <property type="match status" value="1"/>
</dbReference>
<dbReference type="PANTHER" id="PTHR19972:SF10">
    <property type="entry name" value="CALBINDIN-32"/>
    <property type="match status" value="1"/>
</dbReference>
<proteinExistence type="predicted"/>
<feature type="domain" description="EF-hand" evidence="5">
    <location>
        <begin position="317"/>
        <end position="352"/>
    </location>
</feature>
<dbReference type="Pfam" id="PF00130">
    <property type="entry name" value="C1_1"/>
    <property type="match status" value="1"/>
</dbReference>
<dbReference type="PRINTS" id="PR00008">
    <property type="entry name" value="DAGPEDOMAIN"/>
</dbReference>
<dbReference type="EMBL" id="CYKH01001973">
    <property type="protein sequence ID" value="CUG91835.1"/>
    <property type="molecule type" value="Genomic_DNA"/>
</dbReference>
<sequence>MLAFPSGAHKVRCGLCSTITSGLRIRCTSCREPMSIKLGRPVVKCPSCKYEFTPQAKLKIVVNEDADKETLPRLIRARVLVDRSVSAKVRDLHCDLVTTQPLRETAMQWAQLLTADLSRCAYYNKGKHLTASMTPRELELKDHCEIEIRQSNSKNVQGHDFATSQFSGPTNCAQCKEFIWGIYHQGKRCTKCKIPVHHRCAEKVLSTCESDLRNMFGIVNINDDDDEGDEAPVLGVVIDEEDKLAFASRLEEVKAPECDPNFMQGFSKLSNFSDEEIQQMWLQYDKDESGFLDEEEIRALLVDLVSAGGAHANDMTDMRDPVERLIARMDTNGDHSIQWEEFWNFFKAQQDANFLTHYDGIGELSLDNIYQIWLNYDQDGSGVLEVDEVLRLLNDLLEQVDATALGAEKARVMRANYKGAFESFLSGAEQVTWEAFFTTFVPLLQQSQVQKAAAAKSLQKV</sequence>
<dbReference type="CDD" id="cd00029">
    <property type="entry name" value="C1"/>
    <property type="match status" value="1"/>
</dbReference>
<organism evidence="6 7">
    <name type="scientific">Bodo saltans</name>
    <name type="common">Flagellated protozoan</name>
    <dbReference type="NCBI Taxonomy" id="75058"/>
    <lineage>
        <taxon>Eukaryota</taxon>
        <taxon>Discoba</taxon>
        <taxon>Euglenozoa</taxon>
        <taxon>Kinetoplastea</taxon>
        <taxon>Metakinetoplastina</taxon>
        <taxon>Eubodonida</taxon>
        <taxon>Bodonidae</taxon>
        <taxon>Bodo</taxon>
    </lineage>
</organism>
<dbReference type="InterPro" id="IPR002219">
    <property type="entry name" value="PKC_DAG/PE"/>
</dbReference>
<dbReference type="PROSITE" id="PS50222">
    <property type="entry name" value="EF_HAND_2"/>
    <property type="match status" value="3"/>
</dbReference>
<feature type="domain" description="Phorbol-ester/DAG-type" evidence="4">
    <location>
        <begin position="158"/>
        <end position="208"/>
    </location>
</feature>
<dbReference type="InterPro" id="IPR018247">
    <property type="entry name" value="EF_Hand_1_Ca_BS"/>
</dbReference>
<dbReference type="VEuPathDB" id="TriTrypDB:BSAL_34370"/>
<dbReference type="SMART" id="SM00109">
    <property type="entry name" value="C1"/>
    <property type="match status" value="1"/>
</dbReference>
<keyword evidence="1" id="KW-0479">Metal-binding</keyword>
<dbReference type="Pfam" id="PF13499">
    <property type="entry name" value="EF-hand_7"/>
    <property type="match status" value="1"/>
</dbReference>
<evidence type="ECO:0000313" key="7">
    <source>
        <dbReference type="Proteomes" id="UP000051952"/>
    </source>
</evidence>
<evidence type="ECO:0000256" key="3">
    <source>
        <dbReference type="ARBA" id="ARBA00022837"/>
    </source>
</evidence>
<dbReference type="GO" id="GO:0005509">
    <property type="term" value="F:calcium ion binding"/>
    <property type="evidence" value="ECO:0007669"/>
    <property type="project" value="InterPro"/>
</dbReference>
<name>A0A0S4JJZ0_BODSA</name>
<dbReference type="SMART" id="SM00054">
    <property type="entry name" value="EFh"/>
    <property type="match status" value="3"/>
</dbReference>
<dbReference type="InterPro" id="IPR051001">
    <property type="entry name" value="Calbindin_Ca-bind"/>
</dbReference>
<dbReference type="Gene3D" id="1.10.238.10">
    <property type="entry name" value="EF-hand"/>
    <property type="match status" value="2"/>
</dbReference>
<feature type="domain" description="EF-hand" evidence="5">
    <location>
        <begin position="272"/>
        <end position="307"/>
    </location>
</feature>
<reference evidence="7" key="1">
    <citation type="submission" date="2015-09" db="EMBL/GenBank/DDBJ databases">
        <authorList>
            <consortium name="Pathogen Informatics"/>
        </authorList>
    </citation>
    <scope>NUCLEOTIDE SEQUENCE [LARGE SCALE GENOMIC DNA]</scope>
    <source>
        <strain evidence="7">Lake Konstanz</strain>
    </source>
</reference>
<evidence type="ECO:0000256" key="2">
    <source>
        <dbReference type="ARBA" id="ARBA00022833"/>
    </source>
</evidence>
<accession>A0A0S4JJZ0</accession>
<dbReference type="GO" id="GO:0051480">
    <property type="term" value="P:regulation of cytosolic calcium ion concentration"/>
    <property type="evidence" value="ECO:0007669"/>
    <property type="project" value="TreeGrafter"/>
</dbReference>
<dbReference type="GO" id="GO:0005634">
    <property type="term" value="C:nucleus"/>
    <property type="evidence" value="ECO:0007669"/>
    <property type="project" value="TreeGrafter"/>
</dbReference>
<dbReference type="NCBIfam" id="TIGR01053">
    <property type="entry name" value="LSD1"/>
    <property type="match status" value="1"/>
</dbReference>
<dbReference type="Proteomes" id="UP000051952">
    <property type="component" value="Unassembled WGS sequence"/>
</dbReference>